<dbReference type="Pfam" id="PF14659">
    <property type="entry name" value="Phage_int_SAM_3"/>
    <property type="match status" value="1"/>
</dbReference>
<keyword evidence="2" id="KW-0233">DNA recombination</keyword>
<dbReference type="InterPro" id="IPR004107">
    <property type="entry name" value="Integrase_SAM-like_N"/>
</dbReference>
<dbReference type="InterPro" id="IPR044068">
    <property type="entry name" value="CB"/>
</dbReference>
<feature type="region of interest" description="Disordered" evidence="4">
    <location>
        <begin position="1"/>
        <end position="21"/>
    </location>
</feature>
<dbReference type="PANTHER" id="PTHR30349:SF64">
    <property type="entry name" value="PROPHAGE INTEGRASE INTD-RELATED"/>
    <property type="match status" value="1"/>
</dbReference>
<accession>A0A2T7WLF5</accession>
<dbReference type="Proteomes" id="UP000244649">
    <property type="component" value="Unassembled WGS sequence"/>
</dbReference>
<organism evidence="6 7">
    <name type="scientific">Microbacterium testaceum</name>
    <name type="common">Aureobacterium testaceum</name>
    <name type="synonym">Brevibacterium testaceum</name>
    <dbReference type="NCBI Taxonomy" id="2033"/>
    <lineage>
        <taxon>Bacteria</taxon>
        <taxon>Bacillati</taxon>
        <taxon>Actinomycetota</taxon>
        <taxon>Actinomycetes</taxon>
        <taxon>Micrococcales</taxon>
        <taxon>Microbacteriaceae</taxon>
        <taxon>Microbacterium</taxon>
    </lineage>
</organism>
<evidence type="ECO:0000256" key="2">
    <source>
        <dbReference type="ARBA" id="ARBA00023172"/>
    </source>
</evidence>
<dbReference type="PROSITE" id="PS51900">
    <property type="entry name" value="CB"/>
    <property type="match status" value="1"/>
</dbReference>
<evidence type="ECO:0000256" key="1">
    <source>
        <dbReference type="ARBA" id="ARBA00023125"/>
    </source>
</evidence>
<reference evidence="6 7" key="1">
    <citation type="submission" date="2018-04" db="EMBL/GenBank/DDBJ databases">
        <authorList>
            <person name="Go L.Y."/>
            <person name="Mitchell J.A."/>
        </authorList>
    </citation>
    <scope>NUCLEOTIDE SEQUENCE [LARGE SCALE GENOMIC DNA]</scope>
    <source>
        <strain evidence="6 7">TPD7010</strain>
    </source>
</reference>
<name>A0A2T7WLF5_MICTE</name>
<feature type="compositionally biased region" description="Basic residues" evidence="4">
    <location>
        <begin position="11"/>
        <end position="21"/>
    </location>
</feature>
<feature type="domain" description="Core-binding (CB)" evidence="5">
    <location>
        <begin position="104"/>
        <end position="189"/>
    </location>
</feature>
<dbReference type="Gene3D" id="1.10.150.130">
    <property type="match status" value="1"/>
</dbReference>
<evidence type="ECO:0000256" key="4">
    <source>
        <dbReference type="SAM" id="MobiDB-lite"/>
    </source>
</evidence>
<dbReference type="GO" id="GO:0003677">
    <property type="term" value="F:DNA binding"/>
    <property type="evidence" value="ECO:0007669"/>
    <property type="project" value="UniProtKB-UniRule"/>
</dbReference>
<dbReference type="InterPro" id="IPR050090">
    <property type="entry name" value="Tyrosine_recombinase_XerCD"/>
</dbReference>
<dbReference type="GO" id="GO:0006310">
    <property type="term" value="P:DNA recombination"/>
    <property type="evidence" value="ECO:0007669"/>
    <property type="project" value="UniProtKB-KW"/>
</dbReference>
<comment type="caution">
    <text evidence="6">The sequence shown here is derived from an EMBL/GenBank/DDBJ whole genome shotgun (WGS) entry which is preliminary data.</text>
</comment>
<dbReference type="Gene3D" id="1.10.443.10">
    <property type="entry name" value="Intergrase catalytic core"/>
    <property type="match status" value="1"/>
</dbReference>
<evidence type="ECO:0000256" key="3">
    <source>
        <dbReference type="PROSITE-ProRule" id="PRU01248"/>
    </source>
</evidence>
<gene>
    <name evidence="6" type="ORF">DC432_07420</name>
</gene>
<dbReference type="InterPro" id="IPR010998">
    <property type="entry name" value="Integrase_recombinase_N"/>
</dbReference>
<dbReference type="SUPFAM" id="SSF56349">
    <property type="entry name" value="DNA breaking-rejoining enzymes"/>
    <property type="match status" value="1"/>
</dbReference>
<dbReference type="AlphaFoldDB" id="A0A2T7WLF5"/>
<feature type="region of interest" description="Disordered" evidence="4">
    <location>
        <begin position="483"/>
        <end position="511"/>
    </location>
</feature>
<dbReference type="InterPro" id="IPR013762">
    <property type="entry name" value="Integrase-like_cat_sf"/>
</dbReference>
<dbReference type="GO" id="GO:0015074">
    <property type="term" value="P:DNA integration"/>
    <property type="evidence" value="ECO:0007669"/>
    <property type="project" value="InterPro"/>
</dbReference>
<dbReference type="PANTHER" id="PTHR30349">
    <property type="entry name" value="PHAGE INTEGRASE-RELATED"/>
    <property type="match status" value="1"/>
</dbReference>
<dbReference type="RefSeq" id="WP_116537326.1">
    <property type="nucleotide sequence ID" value="NZ_QDFT01000014.1"/>
</dbReference>
<evidence type="ECO:0000313" key="6">
    <source>
        <dbReference type="EMBL" id="PVE73761.1"/>
    </source>
</evidence>
<dbReference type="EMBL" id="QDFT01000014">
    <property type="protein sequence ID" value="PVE73761.1"/>
    <property type="molecule type" value="Genomic_DNA"/>
</dbReference>
<sequence>MTTDDVGAADRKKHAAHKRQPRRAICGMGSVHVRELPAPNGGVYTYYRAVRRIKLGSKTVTVAVQRKTAADAARALEEAVTRKRVAYGQLGPEHLTVPEELSYVTVRDVMATWLETKNDDGDLAWQSYRMYDSRIRQHILPVFGDEPVRTLTYPKLRTFFKDTLPGKGLGDSSIRQVHIALKGALNVAQRDGIILAHPMVGIKAPDGRKKRTTEEVKELRQAAKYLNRYLLAEAEKIGESARWLLAMVGIRQSEVLGMTDDSLVTRRSGNTRTRRVVISHQLARVAGEHGCGEWDAKLGAFPCGRKTRGCTNPKSEAYWALVKTKSESGVREIVIPEHVWQVLVTHRAAQSKLRQDPLFNPVAGEGLDKLLFTVGPPTLRKDGNPRTKSYLGQPRYGQRDREQLYGMIEAFKKDSGLTVHSLRHVATTMLIEAGASRESLVATMGWSEKGADQQIATYSHNDRAKRAAGDVSVFFDMFHPAPVVAPHQNDDPTEVVPDDDEPPASLQTVSR</sequence>
<feature type="compositionally biased region" description="Acidic residues" evidence="4">
    <location>
        <begin position="491"/>
        <end position="502"/>
    </location>
</feature>
<keyword evidence="1 3" id="KW-0238">DNA-binding</keyword>
<evidence type="ECO:0000259" key="5">
    <source>
        <dbReference type="PROSITE" id="PS51900"/>
    </source>
</evidence>
<protein>
    <recommendedName>
        <fullName evidence="5">Core-binding (CB) domain-containing protein</fullName>
    </recommendedName>
</protein>
<proteinExistence type="predicted"/>
<dbReference type="InterPro" id="IPR011010">
    <property type="entry name" value="DNA_brk_join_enz"/>
</dbReference>
<evidence type="ECO:0000313" key="7">
    <source>
        <dbReference type="Proteomes" id="UP000244649"/>
    </source>
</evidence>